<dbReference type="InterPro" id="IPR051482">
    <property type="entry name" value="Cholesterol_transport"/>
</dbReference>
<feature type="compositionally biased region" description="Basic residues" evidence="7">
    <location>
        <begin position="1"/>
        <end position="16"/>
    </location>
</feature>
<dbReference type="OrthoDB" id="2162691at2759"/>
<dbReference type="OMA" id="YIMVRQI"/>
<feature type="region of interest" description="Disordered" evidence="7">
    <location>
        <begin position="232"/>
        <end position="279"/>
    </location>
</feature>
<dbReference type="GO" id="GO:0005789">
    <property type="term" value="C:endoplasmic reticulum membrane"/>
    <property type="evidence" value="ECO:0007669"/>
    <property type="project" value="UniProtKB-SubCell"/>
</dbReference>
<dbReference type="InParanoid" id="C5DHE9"/>
<feature type="compositionally biased region" description="Acidic residues" evidence="7">
    <location>
        <begin position="669"/>
        <end position="680"/>
    </location>
</feature>
<dbReference type="InterPro" id="IPR011993">
    <property type="entry name" value="PH-like_dom_sf"/>
</dbReference>
<dbReference type="Gene3D" id="2.30.29.30">
    <property type="entry name" value="Pleckstrin-homology domain (PH domain)/Phosphotyrosine-binding domain (PTB)"/>
    <property type="match status" value="1"/>
</dbReference>
<feature type="domain" description="VASt" evidence="9">
    <location>
        <begin position="934"/>
        <end position="1101"/>
    </location>
</feature>
<evidence type="ECO:0000259" key="9">
    <source>
        <dbReference type="PROSITE" id="PS51778"/>
    </source>
</evidence>
<accession>C5DHE9</accession>
<dbReference type="Pfam" id="PF16016">
    <property type="entry name" value="VASt"/>
    <property type="match status" value="2"/>
</dbReference>
<comment type="similarity">
    <text evidence="2">Belongs to the YSP2 family.</text>
</comment>
<evidence type="ECO:0000313" key="10">
    <source>
        <dbReference type="EMBL" id="CAR23210.1"/>
    </source>
</evidence>
<dbReference type="GO" id="GO:0005886">
    <property type="term" value="C:plasma membrane"/>
    <property type="evidence" value="ECO:0007669"/>
    <property type="project" value="TreeGrafter"/>
</dbReference>
<name>C5DHE9_LACTC</name>
<feature type="compositionally biased region" description="Basic and acidic residues" evidence="7">
    <location>
        <begin position="396"/>
        <end position="429"/>
    </location>
</feature>
<evidence type="ECO:0000313" key="11">
    <source>
        <dbReference type="Proteomes" id="UP000002036"/>
    </source>
</evidence>
<feature type="region of interest" description="Disordered" evidence="7">
    <location>
        <begin position="190"/>
        <end position="216"/>
    </location>
</feature>
<feature type="region of interest" description="Disordered" evidence="7">
    <location>
        <begin position="623"/>
        <end position="645"/>
    </location>
</feature>
<keyword evidence="11" id="KW-1185">Reference proteome</keyword>
<proteinExistence type="inferred from homology"/>
<feature type="region of interest" description="Disordered" evidence="7">
    <location>
        <begin position="1103"/>
        <end position="1137"/>
    </location>
</feature>
<dbReference type="GO" id="GO:0005739">
    <property type="term" value="C:mitochondrion"/>
    <property type="evidence" value="ECO:0007669"/>
    <property type="project" value="TreeGrafter"/>
</dbReference>
<dbReference type="GO" id="GO:0032934">
    <property type="term" value="F:sterol binding"/>
    <property type="evidence" value="ECO:0007669"/>
    <property type="project" value="TreeGrafter"/>
</dbReference>
<evidence type="ECO:0000256" key="2">
    <source>
        <dbReference type="ARBA" id="ARBA00006582"/>
    </source>
</evidence>
<feature type="region of interest" description="Disordered" evidence="7">
    <location>
        <begin position="345"/>
        <end position="504"/>
    </location>
</feature>
<keyword evidence="4 8" id="KW-1133">Transmembrane helix</keyword>
<feature type="compositionally biased region" description="Basic residues" evidence="7">
    <location>
        <begin position="1103"/>
        <end position="1119"/>
    </location>
</feature>
<evidence type="ECO:0000256" key="4">
    <source>
        <dbReference type="ARBA" id="ARBA00022989"/>
    </source>
</evidence>
<feature type="region of interest" description="Disordered" evidence="7">
    <location>
        <begin position="658"/>
        <end position="701"/>
    </location>
</feature>
<dbReference type="PANTHER" id="PTHR23319">
    <property type="entry name" value="GRAM DOMAIN CONTAINING 1B, ISOFORM E"/>
    <property type="match status" value="1"/>
</dbReference>
<feature type="compositionally biased region" description="Basic residues" evidence="7">
    <location>
        <begin position="70"/>
        <end position="85"/>
    </location>
</feature>
<organism evidence="10 11">
    <name type="scientific">Lachancea thermotolerans (strain ATCC 56472 / CBS 6340 / NRRL Y-8284)</name>
    <name type="common">Yeast</name>
    <name type="synonym">Kluyveromyces thermotolerans</name>
    <dbReference type="NCBI Taxonomy" id="559295"/>
    <lineage>
        <taxon>Eukaryota</taxon>
        <taxon>Fungi</taxon>
        <taxon>Dikarya</taxon>
        <taxon>Ascomycota</taxon>
        <taxon>Saccharomycotina</taxon>
        <taxon>Saccharomycetes</taxon>
        <taxon>Saccharomycetales</taxon>
        <taxon>Saccharomycetaceae</taxon>
        <taxon>Lachancea</taxon>
    </lineage>
</organism>
<feature type="compositionally biased region" description="Polar residues" evidence="7">
    <location>
        <begin position="456"/>
        <end position="483"/>
    </location>
</feature>
<dbReference type="GeneID" id="8291796"/>
<evidence type="ECO:0000256" key="3">
    <source>
        <dbReference type="ARBA" id="ARBA00022692"/>
    </source>
</evidence>
<feature type="compositionally biased region" description="Polar residues" evidence="7">
    <location>
        <begin position="626"/>
        <end position="645"/>
    </location>
</feature>
<dbReference type="Pfam" id="PF02893">
    <property type="entry name" value="GRAM"/>
    <property type="match status" value="1"/>
</dbReference>
<dbReference type="HOGENOM" id="CLU_002908_0_0_1"/>
<sequence>MGLFSKKRKGSTKKGNKHEAPKRAPSTSAENNGRHTVARRSIRDSVTSNLTSDQGSSVAPGSATDTHFGSVKRRRSSPSPKRPKRRPSEIVKSKIGNLNHSKHLHPPDELRSPQSATESSHTSPKLSTKISVLSNTKPWNANTNTNSDTAEGGNPDNKSDYEARNSSGIFSTIVSACHNAANHLLTKTSDKSFSADSQPWMPKEKARTSDTQPQEPQNSAFLKHLDFLLSPSSMAQPNSQQTLLSSAPSQTGTNPSLASSRELRDSEISSQPSGHVDSIDGHASAAETEIMSLTDGIRFYPRKGESHIATFGKGNLTLDALSKTSSSDEPLDAGSFHERELHTLSVTNAAKNPTRQRGKSLHSFDAKTRVQNLEENGSTISPVKSDPGTKVSSPLNEKDDAADLSGKDVSKDVSKDASKLTEPNSEEKSRKRSSTFRIMCPRPSSPSLSALKVIPTRSQRNSMQRARSSSITESGLHSPSGLSSDEEEHSLVEGTDKKIHKPHISEKKNNEFHALFKDSGISPDEQLLADYSCAFSRDILLQGRIYISREHICFNSSILGWVTSFVIPFKEVVQIEKKSTAGIFPNGIVFQTLHSRYIFASFMSRDSAFDYITHVWNHVVVGTDGSGSPNGTSGSVGSNSRKRTMNSNFELETEGAGRLLSDGYSSGDETSDDEYEDETDMTTSDGEMSHTVRSASASSSQYDFETTNKSSVWTLGPSKHAPTSYDLDDADNRVVAETVFEAPLGKIVNILYGDDVSYTEQILKAQKNYNISNIPTILGTKERKYSYTKPLAGAIGPSKTSCEITESLEHYDLEDYVKAVQLSKTPDVPSGNLFVVKTSLYLSWAPRNSTKLTVVVSIEWSGKSWLKAAVEKGTYDGVTNTTKTLIEEVNKIIQITDKKSVKTPPSEGEAEVPNLPTAGPSEHASTSSHYTKEDGDVTIDDTIVIPAPLGTVYQLLFGSDTSYAQRIIEKQGNYDLTSVPKFKNDVREYQYMKPLSGPVGPKKTKCLIEEKIEHKDFEDYVVARQITKTPDVPSGSSFSVHTKFHIYWGPDNSTRILVVSKVVWTAKSWIKGAIEKGSLEGQKSSIKVLEQELKDIVSNAGKIKKTPAKRSPRPRGKRQRTSEKAPIVDSSASSKGNTSFTSILKQFFNVSLSSYQMLGVIFVLFLVFGATVRAFMGGNSNSFRVVKPGRIVIDGNSYNYAPTLNTLYGAYEQEVRSRKSVSRSPNIVTSSEGEIWEWIKDRGNILPEDHSKKSARKRLTIHKRQELEEAVRLAEDKLKELKIQLNDSRLP</sequence>
<dbReference type="SMART" id="SM00568">
    <property type="entry name" value="GRAM"/>
    <property type="match status" value="1"/>
</dbReference>
<gene>
    <name evidence="10" type="ordered locus">KLTH0E03806g</name>
</gene>
<dbReference type="Proteomes" id="UP000002036">
    <property type="component" value="Chromosome E"/>
</dbReference>
<dbReference type="CDD" id="cd13220">
    <property type="entry name" value="PH-GRAM_GRAMDC"/>
    <property type="match status" value="1"/>
</dbReference>
<dbReference type="GO" id="GO:0032366">
    <property type="term" value="P:intracellular sterol transport"/>
    <property type="evidence" value="ECO:0007669"/>
    <property type="project" value="TreeGrafter"/>
</dbReference>
<feature type="region of interest" description="Disordered" evidence="7">
    <location>
        <begin position="1"/>
        <end position="163"/>
    </location>
</feature>
<evidence type="ECO:0000256" key="5">
    <source>
        <dbReference type="ARBA" id="ARBA00023136"/>
    </source>
</evidence>
<feature type="compositionally biased region" description="Basic and acidic residues" evidence="7">
    <location>
        <begin position="489"/>
        <end position="504"/>
    </location>
</feature>
<evidence type="ECO:0000256" key="6">
    <source>
        <dbReference type="ARBA" id="ARBA00037847"/>
    </source>
</evidence>
<evidence type="ECO:0000256" key="7">
    <source>
        <dbReference type="SAM" id="MobiDB-lite"/>
    </source>
</evidence>
<dbReference type="RefSeq" id="XP_002553647.1">
    <property type="nucleotide sequence ID" value="XM_002553601.1"/>
</dbReference>
<feature type="compositionally biased region" description="Polar residues" evidence="7">
    <location>
        <begin position="44"/>
        <end position="67"/>
    </location>
</feature>
<dbReference type="PROSITE" id="PS51778">
    <property type="entry name" value="VAST"/>
    <property type="match status" value="2"/>
</dbReference>
<dbReference type="PANTHER" id="PTHR23319:SF4">
    <property type="entry name" value="GRAM DOMAIN CONTAINING 1B, ISOFORM E"/>
    <property type="match status" value="1"/>
</dbReference>
<dbReference type="eggNOG" id="KOG1032">
    <property type="taxonomic scope" value="Eukaryota"/>
</dbReference>
<feature type="compositionally biased region" description="Polar residues" evidence="7">
    <location>
        <begin position="232"/>
        <end position="259"/>
    </location>
</feature>
<dbReference type="InterPro" id="IPR031968">
    <property type="entry name" value="VASt"/>
</dbReference>
<evidence type="ECO:0000256" key="8">
    <source>
        <dbReference type="SAM" id="Phobius"/>
    </source>
</evidence>
<feature type="transmembrane region" description="Helical" evidence="8">
    <location>
        <begin position="1155"/>
        <end position="1175"/>
    </location>
</feature>
<dbReference type="InterPro" id="IPR004182">
    <property type="entry name" value="GRAM"/>
</dbReference>
<protein>
    <submittedName>
        <fullName evidence="10">KLTH0E03806p</fullName>
    </submittedName>
</protein>
<dbReference type="EMBL" id="CU928169">
    <property type="protein sequence ID" value="CAR23210.1"/>
    <property type="molecule type" value="Genomic_DNA"/>
</dbReference>
<dbReference type="GO" id="GO:0140268">
    <property type="term" value="C:endoplasmic reticulum-plasma membrane contact site"/>
    <property type="evidence" value="ECO:0007669"/>
    <property type="project" value="TreeGrafter"/>
</dbReference>
<dbReference type="GO" id="GO:0032541">
    <property type="term" value="C:cortical endoplasmic reticulum"/>
    <property type="evidence" value="ECO:0007669"/>
    <property type="project" value="TreeGrafter"/>
</dbReference>
<keyword evidence="3 8" id="KW-0812">Transmembrane</keyword>
<dbReference type="FunCoup" id="C5DHE9">
    <property type="interactions" value="62"/>
</dbReference>
<reference evidence="10 11" key="1">
    <citation type="journal article" date="2009" name="Genome Res.">
        <title>Comparative genomics of protoploid Saccharomycetaceae.</title>
        <authorList>
            <consortium name="The Genolevures Consortium"/>
            <person name="Souciet J.-L."/>
            <person name="Dujon B."/>
            <person name="Gaillardin C."/>
            <person name="Johnston M."/>
            <person name="Baret P.V."/>
            <person name="Cliften P."/>
            <person name="Sherman D.J."/>
            <person name="Weissenbach J."/>
            <person name="Westhof E."/>
            <person name="Wincker P."/>
            <person name="Jubin C."/>
            <person name="Poulain J."/>
            <person name="Barbe V."/>
            <person name="Segurens B."/>
            <person name="Artiguenave F."/>
            <person name="Anthouard V."/>
            <person name="Vacherie B."/>
            <person name="Val M.-E."/>
            <person name="Fulton R.S."/>
            <person name="Minx P."/>
            <person name="Wilson R."/>
            <person name="Durrens P."/>
            <person name="Jean G."/>
            <person name="Marck C."/>
            <person name="Martin T."/>
            <person name="Nikolski M."/>
            <person name="Rolland T."/>
            <person name="Seret M.-L."/>
            <person name="Casaregola S."/>
            <person name="Despons L."/>
            <person name="Fairhead C."/>
            <person name="Fischer G."/>
            <person name="Lafontaine I."/>
            <person name="Leh V."/>
            <person name="Lemaire M."/>
            <person name="de Montigny J."/>
            <person name="Neuveglise C."/>
            <person name="Thierry A."/>
            <person name="Blanc-Lenfle I."/>
            <person name="Bleykasten C."/>
            <person name="Diffels J."/>
            <person name="Fritsch E."/>
            <person name="Frangeul L."/>
            <person name="Goeffon A."/>
            <person name="Jauniaux N."/>
            <person name="Kachouri-Lafond R."/>
            <person name="Payen C."/>
            <person name="Potier S."/>
            <person name="Pribylova L."/>
            <person name="Ozanne C."/>
            <person name="Richard G.-F."/>
            <person name="Sacerdot C."/>
            <person name="Straub M.-L."/>
            <person name="Talla E."/>
        </authorList>
    </citation>
    <scope>NUCLEOTIDE SEQUENCE [LARGE SCALE GENOMIC DNA]</scope>
    <source>
        <strain evidence="11">ATCC 56472 / CBS 6340 / NRRL Y-8284</strain>
    </source>
</reference>
<feature type="domain" description="VASt" evidence="9">
    <location>
        <begin position="731"/>
        <end position="897"/>
    </location>
</feature>
<keyword evidence="5 8" id="KW-0472">Membrane</keyword>
<feature type="region of interest" description="Disordered" evidence="7">
    <location>
        <begin position="899"/>
        <end position="933"/>
    </location>
</feature>
<evidence type="ECO:0000256" key="1">
    <source>
        <dbReference type="ARBA" id="ARBA00004586"/>
    </source>
</evidence>
<feature type="compositionally biased region" description="Polar residues" evidence="7">
    <location>
        <begin position="112"/>
        <end position="149"/>
    </location>
</feature>
<dbReference type="GO" id="GO:0120015">
    <property type="term" value="F:sterol transfer activity"/>
    <property type="evidence" value="ECO:0007669"/>
    <property type="project" value="TreeGrafter"/>
</dbReference>
<dbReference type="KEGG" id="lth:KLTH0E03806g"/>
<feature type="compositionally biased region" description="Polar residues" evidence="7">
    <location>
        <begin position="369"/>
        <end position="382"/>
    </location>
</feature>
<comment type="subcellular location">
    <subcellularLocation>
        <location evidence="6">Endomembrane system</location>
        <topology evidence="6">Single-pass membrane protein</topology>
    </subcellularLocation>
    <subcellularLocation>
        <location evidence="1">Endoplasmic reticulum membrane</location>
    </subcellularLocation>
</comment>